<dbReference type="InterPro" id="IPR039931">
    <property type="entry name" value="EEIG1/2-like"/>
</dbReference>
<evidence type="ECO:0000313" key="4">
    <source>
        <dbReference type="EMBL" id="KAL0276121.1"/>
    </source>
</evidence>
<sequence>MYLTDVLIFSSRQEVQNHTVRWDARFEFICKMSANASTGVLDPCAVRVSVRKELKGGRSFQKLGFSDLNLAEFAGSGRLVRRCLLEGYDARHRQDNSMLKVVIKMNMLSGDILFKVQNQIVSEEVGEKREDYSGGSIASGSSGFGSLPKKRPNIFSSVSELGTLLPSDSFAEAPSENFVMLEPIPTDETHEPGHSRNSSNTSQMSRASGYSSLNSQSQHSRQSSSGDSGHIRSPSWPVWAPRLPPLPSSTAPPSPVNPPAFRTRSHLQNKLRPCNGFHSSSTSSTLYKSSTAPCVPRPGQDEAPAAARLPPPLINPGKSFSSPGILHSPGIARRSHAAPDGTVASRNASTGSGPSETGSLDRAKAALDRRKKAEESGPCGRVEVTRVNPDSLIDELLRTTNLTQSDESSQSKSSRDGRIFHSGCPRSGLQLFIAKDGTTSLGSQDIKNQMPAGVFKQVVIEENR</sequence>
<evidence type="ECO:0000256" key="2">
    <source>
        <dbReference type="SAM" id="MobiDB-lite"/>
    </source>
</evidence>
<feature type="compositionally biased region" description="Polar residues" evidence="2">
    <location>
        <begin position="195"/>
        <end position="206"/>
    </location>
</feature>
<comment type="caution">
    <text evidence="4">The sequence shown here is derived from an EMBL/GenBank/DDBJ whole genome shotgun (WGS) entry which is preliminary data.</text>
</comment>
<comment type="similarity">
    <text evidence="1">Belongs to the EEIG family.</text>
</comment>
<feature type="compositionally biased region" description="Low complexity" evidence="2">
    <location>
        <begin position="279"/>
        <end position="291"/>
    </location>
</feature>
<dbReference type="Pfam" id="PF10358">
    <property type="entry name" value="NT-C2"/>
    <property type="match status" value="1"/>
</dbReference>
<feature type="region of interest" description="Disordered" evidence="2">
    <location>
        <begin position="398"/>
        <end position="421"/>
    </location>
</feature>
<reference evidence="4" key="1">
    <citation type="journal article" date="2024" name="Gigascience">
        <title>Chromosome-level genome of the poultry shaft louse Menopon gallinae provides insight into the host-switching and adaptive evolution of parasitic lice.</title>
        <authorList>
            <person name="Xu Y."/>
            <person name="Ma L."/>
            <person name="Liu S."/>
            <person name="Liang Y."/>
            <person name="Liu Q."/>
            <person name="He Z."/>
            <person name="Tian L."/>
            <person name="Duan Y."/>
            <person name="Cai W."/>
            <person name="Li H."/>
            <person name="Song F."/>
        </authorList>
    </citation>
    <scope>NUCLEOTIDE SEQUENCE</scope>
    <source>
        <strain evidence="4">Cailab_2023a</strain>
    </source>
</reference>
<dbReference type="PANTHER" id="PTHR21456">
    <property type="entry name" value="FAMILY WITH SEQUENCE SIMILARITY 102"/>
    <property type="match status" value="1"/>
</dbReference>
<proteinExistence type="inferred from homology"/>
<dbReference type="PANTHER" id="PTHR21456:SF1">
    <property type="entry name" value="C2 NT-TYPE DOMAIN-CONTAINING PROTEIN"/>
    <property type="match status" value="1"/>
</dbReference>
<organism evidence="4">
    <name type="scientific">Menopon gallinae</name>
    <name type="common">poultry shaft louse</name>
    <dbReference type="NCBI Taxonomy" id="328185"/>
    <lineage>
        <taxon>Eukaryota</taxon>
        <taxon>Metazoa</taxon>
        <taxon>Ecdysozoa</taxon>
        <taxon>Arthropoda</taxon>
        <taxon>Hexapoda</taxon>
        <taxon>Insecta</taxon>
        <taxon>Pterygota</taxon>
        <taxon>Neoptera</taxon>
        <taxon>Paraneoptera</taxon>
        <taxon>Psocodea</taxon>
        <taxon>Troctomorpha</taxon>
        <taxon>Phthiraptera</taxon>
        <taxon>Amblycera</taxon>
        <taxon>Menoponidae</taxon>
        <taxon>Menopon</taxon>
    </lineage>
</organism>
<dbReference type="PROSITE" id="PS51840">
    <property type="entry name" value="C2_NT"/>
    <property type="match status" value="1"/>
</dbReference>
<feature type="domain" description="C2 NT-type" evidence="3">
    <location>
        <begin position="1"/>
        <end position="107"/>
    </location>
</feature>
<dbReference type="AlphaFoldDB" id="A0AAW2I288"/>
<feature type="compositionally biased region" description="Pro residues" evidence="2">
    <location>
        <begin position="242"/>
        <end position="258"/>
    </location>
</feature>
<gene>
    <name evidence="4" type="ORF">PYX00_003767</name>
</gene>
<evidence type="ECO:0000256" key="1">
    <source>
        <dbReference type="ARBA" id="ARBA00034780"/>
    </source>
</evidence>
<feature type="compositionally biased region" description="Basic and acidic residues" evidence="2">
    <location>
        <begin position="359"/>
        <end position="375"/>
    </location>
</feature>
<dbReference type="EMBL" id="JARGDH010000002">
    <property type="protein sequence ID" value="KAL0276121.1"/>
    <property type="molecule type" value="Genomic_DNA"/>
</dbReference>
<accession>A0AAW2I288</accession>
<name>A0AAW2I288_9NEOP</name>
<feature type="compositionally biased region" description="Polar residues" evidence="2">
    <location>
        <begin position="344"/>
        <end position="358"/>
    </location>
</feature>
<feature type="compositionally biased region" description="Low complexity" evidence="2">
    <location>
        <begin position="208"/>
        <end position="228"/>
    </location>
</feature>
<feature type="region of interest" description="Disordered" evidence="2">
    <location>
        <begin position="185"/>
        <end position="382"/>
    </location>
</feature>
<protein>
    <recommendedName>
        <fullName evidence="3">C2 NT-type domain-containing protein</fullName>
    </recommendedName>
</protein>
<dbReference type="InterPro" id="IPR019448">
    <property type="entry name" value="NT-C2"/>
</dbReference>
<evidence type="ECO:0000259" key="3">
    <source>
        <dbReference type="PROSITE" id="PS51840"/>
    </source>
</evidence>